<reference evidence="1" key="1">
    <citation type="submission" date="2024-12" db="EMBL/GenBank/DDBJ databases">
        <authorList>
            <person name="Wu N."/>
        </authorList>
    </citation>
    <scope>NUCLEOTIDE SEQUENCE</scope>
    <source>
        <strain evidence="1">P15</strain>
    </source>
</reference>
<name>A0ACC7P4Z1_9BACL</name>
<evidence type="ECO:0000313" key="2">
    <source>
        <dbReference type="Proteomes" id="UP001631969"/>
    </source>
</evidence>
<protein>
    <submittedName>
        <fullName evidence="1">Response regulator</fullName>
    </submittedName>
</protein>
<evidence type="ECO:0000313" key="1">
    <source>
        <dbReference type="EMBL" id="MFM9332033.1"/>
    </source>
</evidence>
<accession>A0ACC7P4Z1</accession>
<keyword evidence="2" id="KW-1185">Reference proteome</keyword>
<comment type="caution">
    <text evidence="1">The sequence shown here is derived from an EMBL/GenBank/DDBJ whole genome shotgun (WGS) entry which is preliminary data.</text>
</comment>
<sequence length="530" mass="60724">MTRILIVDDEMLVRLSLKTLIPWQEHGFEIVGEARDGKEALELLEKDPCHIVLTDIRMPDMDGLELISRIREKWPFTRCLILSNHNDFEYVQKALRLGAVDYLLKLAWVPEELLAKCKRLQSEFRQEEEEKHRTAFRLERLSREAREKLLRDLLTKYTSRLELANALKGLEFGFDTSRFRVAAVAIDRYEQVLEEDRYQSEQLLNYTVVNILNEMVRKNGGGELVEVGGGRFALLSSAVTEGLLKQLQQVAETYAKVTLSFGVSRECREMQGLHHAFAEAGEMLEKRFFRGGGTILTADAPPRRATSEPVRLGAANAAGWLKLFEVRQTDAILQELAVWHSQWVEAEELTPAEVRDEWLHLLVLLNSSLESAGKDIYSVPAYLDQYPFEVIRTSETLSGIYEWFAGWLAQTMAYVKEAAGARLRPEIQAVLDIIHEEYHTQLKVSDIARRVGFAENYLSVLFRKETGEKIVDTLTAVRMKKARALLLDPGLKIYEISEMVGYTDSTHFSKYFKKIEGVFPLEFRKMALGK</sequence>
<proteinExistence type="predicted"/>
<dbReference type="EMBL" id="JBJURJ010000025">
    <property type="protein sequence ID" value="MFM9332033.1"/>
    <property type="molecule type" value="Genomic_DNA"/>
</dbReference>
<dbReference type="Proteomes" id="UP001631969">
    <property type="component" value="Unassembled WGS sequence"/>
</dbReference>
<gene>
    <name evidence="1" type="ORF">ACI1P1_27420</name>
</gene>
<organism evidence="1 2">
    <name type="scientific">Paenibacillus mesotrionivorans</name>
    <dbReference type="NCBI Taxonomy" id="3160968"/>
    <lineage>
        <taxon>Bacteria</taxon>
        <taxon>Bacillati</taxon>
        <taxon>Bacillota</taxon>
        <taxon>Bacilli</taxon>
        <taxon>Bacillales</taxon>
        <taxon>Paenibacillaceae</taxon>
        <taxon>Paenibacillus</taxon>
    </lineage>
</organism>